<organism evidence="1 2">
    <name type="scientific">Cercospora kikuchii</name>
    <dbReference type="NCBI Taxonomy" id="84275"/>
    <lineage>
        <taxon>Eukaryota</taxon>
        <taxon>Fungi</taxon>
        <taxon>Dikarya</taxon>
        <taxon>Ascomycota</taxon>
        <taxon>Pezizomycotina</taxon>
        <taxon>Dothideomycetes</taxon>
        <taxon>Dothideomycetidae</taxon>
        <taxon>Mycosphaerellales</taxon>
        <taxon>Mycosphaerellaceae</taxon>
        <taxon>Cercospora</taxon>
    </lineage>
</organism>
<evidence type="ECO:0000313" key="2">
    <source>
        <dbReference type="Proteomes" id="UP000825890"/>
    </source>
</evidence>
<dbReference type="OrthoDB" id="3622244at2759"/>
<reference evidence="1 2" key="1">
    <citation type="submission" date="2021-01" db="EMBL/GenBank/DDBJ databases">
        <title>Cercospora kikuchii MAFF 305040 whole genome shotgun sequence.</title>
        <authorList>
            <person name="Kashiwa T."/>
            <person name="Suzuki T."/>
        </authorList>
    </citation>
    <scope>NUCLEOTIDE SEQUENCE [LARGE SCALE GENOMIC DNA]</scope>
    <source>
        <strain evidence="1 2">MAFF 305040</strain>
    </source>
</reference>
<sequence length="257" mass="29898">MNNQEQRQNEGQYIVSVLPKSGPMLSTCARKYRDLRIHGMEESHGAVAGSYEVEKNLPISHYEHLLSQPGRYVFAIVHDPQQRYKSTNDALERGEWISLYHLRGPIPLTDWTWPNVGGLRSDNEETRWHIFSFYVKPEHRKGGTLTKTMHSVRTKFCTDYTRRLFGAKAKRDGRKVLYMRQRCSLANHNRSVEKLYRKFDWHVAGFVTMEEGQKSCENGYEPQWKEEDHAECAVMEHLSKIDVEGGGEEVRAVQARL</sequence>
<dbReference type="Proteomes" id="UP000825890">
    <property type="component" value="Unassembled WGS sequence"/>
</dbReference>
<protein>
    <submittedName>
        <fullName evidence="1">Uncharacterized protein</fullName>
    </submittedName>
</protein>
<name>A0A9P3CUR8_9PEZI</name>
<dbReference type="RefSeq" id="XP_044659185.1">
    <property type="nucleotide sequence ID" value="XM_044803250.1"/>
</dbReference>
<dbReference type="EMBL" id="BOLY01000005">
    <property type="protein sequence ID" value="GIZ44698.1"/>
    <property type="molecule type" value="Genomic_DNA"/>
</dbReference>
<keyword evidence="2" id="KW-1185">Reference proteome</keyword>
<dbReference type="AlphaFoldDB" id="A0A9P3CUR8"/>
<dbReference type="GeneID" id="68293464"/>
<dbReference type="Gene3D" id="3.40.630.30">
    <property type="match status" value="1"/>
</dbReference>
<evidence type="ECO:0000313" key="1">
    <source>
        <dbReference type="EMBL" id="GIZ44698.1"/>
    </source>
</evidence>
<accession>A0A9P3CUR8</accession>
<comment type="caution">
    <text evidence="1">The sequence shown here is derived from an EMBL/GenBank/DDBJ whole genome shotgun (WGS) entry which is preliminary data.</text>
</comment>
<proteinExistence type="predicted"/>
<gene>
    <name evidence="1" type="ORF">CKM354_000788900</name>
</gene>